<evidence type="ECO:0000259" key="3">
    <source>
        <dbReference type="PROSITE" id="PS50158"/>
    </source>
</evidence>
<feature type="compositionally biased region" description="Polar residues" evidence="2">
    <location>
        <begin position="109"/>
        <end position="119"/>
    </location>
</feature>
<dbReference type="PANTHER" id="PTHR33416:SF18">
    <property type="entry name" value="NUCLEOPORIN-LIKE PROTEIN"/>
    <property type="match status" value="1"/>
</dbReference>
<gene>
    <name evidence="4" type="ORF">AARE701A_LOCUS15720</name>
</gene>
<dbReference type="SMART" id="SM00343">
    <property type="entry name" value="ZnF_C2HC"/>
    <property type="match status" value="4"/>
</dbReference>
<dbReference type="InterPro" id="IPR036875">
    <property type="entry name" value="Znf_CCHC_sf"/>
</dbReference>
<evidence type="ECO:0000313" key="4">
    <source>
        <dbReference type="EMBL" id="CAE6111808.1"/>
    </source>
</evidence>
<feature type="region of interest" description="Disordered" evidence="2">
    <location>
        <begin position="532"/>
        <end position="555"/>
    </location>
</feature>
<keyword evidence="1" id="KW-0862">Zinc</keyword>
<feature type="compositionally biased region" description="Polar residues" evidence="2">
    <location>
        <begin position="426"/>
        <end position="440"/>
    </location>
</feature>
<keyword evidence="1" id="KW-0479">Metal-binding</keyword>
<keyword evidence="1" id="KW-0863">Zinc-finger</keyword>
<feature type="compositionally biased region" description="Polar residues" evidence="2">
    <location>
        <begin position="769"/>
        <end position="789"/>
    </location>
</feature>
<dbReference type="EMBL" id="LR999456">
    <property type="protein sequence ID" value="CAE6111808.1"/>
    <property type="molecule type" value="Genomic_DNA"/>
</dbReference>
<feature type="compositionally biased region" description="Polar residues" evidence="2">
    <location>
        <begin position="130"/>
        <end position="140"/>
    </location>
</feature>
<dbReference type="GO" id="GO:0071763">
    <property type="term" value="P:nuclear membrane organization"/>
    <property type="evidence" value="ECO:0007669"/>
    <property type="project" value="TreeGrafter"/>
</dbReference>
<feature type="region of interest" description="Disordered" evidence="2">
    <location>
        <begin position="352"/>
        <end position="456"/>
    </location>
</feature>
<feature type="compositionally biased region" description="Basic residues" evidence="2">
    <location>
        <begin position="27"/>
        <end position="37"/>
    </location>
</feature>
<feature type="region of interest" description="Disordered" evidence="2">
    <location>
        <begin position="84"/>
        <end position="140"/>
    </location>
</feature>
<dbReference type="InterPro" id="IPR001878">
    <property type="entry name" value="Znf_CCHC"/>
</dbReference>
<feature type="region of interest" description="Disordered" evidence="2">
    <location>
        <begin position="577"/>
        <end position="596"/>
    </location>
</feature>
<dbReference type="Proteomes" id="UP000682877">
    <property type="component" value="Chromosome 6"/>
</dbReference>
<organism evidence="4 5">
    <name type="scientific">Arabidopsis arenosa</name>
    <name type="common">Sand rock-cress</name>
    <name type="synonym">Cardaminopsis arenosa</name>
    <dbReference type="NCBI Taxonomy" id="38785"/>
    <lineage>
        <taxon>Eukaryota</taxon>
        <taxon>Viridiplantae</taxon>
        <taxon>Streptophyta</taxon>
        <taxon>Embryophyta</taxon>
        <taxon>Tracheophyta</taxon>
        <taxon>Spermatophyta</taxon>
        <taxon>Magnoliopsida</taxon>
        <taxon>eudicotyledons</taxon>
        <taxon>Gunneridae</taxon>
        <taxon>Pentapetalae</taxon>
        <taxon>rosids</taxon>
        <taxon>malvids</taxon>
        <taxon>Brassicales</taxon>
        <taxon>Brassicaceae</taxon>
        <taxon>Camelineae</taxon>
        <taxon>Arabidopsis</taxon>
    </lineage>
</organism>
<name>A0A8S2ALR9_ARAAE</name>
<dbReference type="Gene3D" id="4.10.60.10">
    <property type="entry name" value="Zinc finger, CCHC-type"/>
    <property type="match status" value="2"/>
</dbReference>
<dbReference type="SUPFAM" id="SSF57756">
    <property type="entry name" value="Retrovirus zinc finger-like domains"/>
    <property type="match status" value="2"/>
</dbReference>
<feature type="domain" description="CCHC-type" evidence="3">
    <location>
        <begin position="1030"/>
        <end position="1046"/>
    </location>
</feature>
<reference evidence="4" key="1">
    <citation type="submission" date="2021-01" db="EMBL/GenBank/DDBJ databases">
        <authorList>
            <person name="Bezrukov I."/>
        </authorList>
    </citation>
    <scope>NUCLEOTIDE SEQUENCE</scope>
</reference>
<feature type="region of interest" description="Disordered" evidence="2">
    <location>
        <begin position="1076"/>
        <end position="1095"/>
    </location>
</feature>
<feature type="region of interest" description="Disordered" evidence="2">
    <location>
        <begin position="769"/>
        <end position="796"/>
    </location>
</feature>
<accession>A0A8S2ALR9</accession>
<dbReference type="GO" id="GO:0003676">
    <property type="term" value="F:nucleic acid binding"/>
    <property type="evidence" value="ECO:0007669"/>
    <property type="project" value="InterPro"/>
</dbReference>
<evidence type="ECO:0000256" key="2">
    <source>
        <dbReference type="SAM" id="MobiDB-lite"/>
    </source>
</evidence>
<dbReference type="AlphaFoldDB" id="A0A8S2ALR9"/>
<keyword evidence="5" id="KW-1185">Reference proteome</keyword>
<dbReference type="PANTHER" id="PTHR33416">
    <property type="entry name" value="NUCLEAR PORE COMPLEX PROTEIN NUP1"/>
    <property type="match status" value="1"/>
</dbReference>
<feature type="region of interest" description="Disordered" evidence="2">
    <location>
        <begin position="315"/>
        <end position="336"/>
    </location>
</feature>
<sequence length="1132" mass="123651">MATEGEATFSAAATATSSYPTGGVGGKLKRQSARRHAATPYSRPPQNQLQRRPWISRIVDPAYRIISGGATRILPYFFSKATSPPALTAPEDQDQHQGELQNDPLDNDPSVTPSLNKPESASIEVGGPSGTANGNEGNFSISAQGRGKAALNDAVAISELERLMEGKTFSQAETDRLIEIISSRAIDLPDVKRDERNLEIPLREGAKKNMSLFDKTRDPIGVKDANSELWATPTPLAKSIIFEGDKQIRDEVGLSPAELAKAYMGGQTSSSSSQGFVARNEKDCLDRSMLVGKSSLASPSSKPYACWPGIKSSEQSGFATPQSRGESYGLQNFPRTPYSRTILSNSKSKLMQLQNDSSKRLSNLQSPSQSVETRYGQLSKGRDGGLFGPSRRSRQSSTPSLVSPYSRPSRGISRFENSAIMKSSEAGESSYLSRSQTTTYGKHKESEVGTPTVPTHSSQIARTILDHLERAQSQSTPKNKSAELKLATSWRYPQFSKTLEKSSSDVNNVKKDGSAKLKEDIQNIFSQNLSSSVLKPPATTTGDTQNGMNKTASASNGIFGGTQAASSSSTALQYELGKSKGSLSRSTHDEVVTSSRDAAKAVPYSFGGETANLPKPPSHSLGNNKPVLPSISVAKPFQKWAVPSGSNAGFTFPVSSSDGATSSEPTTPSIMPFTTSPAPSGGGVAITNHHEARKDDEIPQFSFDGNRGGDKSPLVFAFPSMSEEVVNEDDDARFQVLQPQWMRKKNTRFQFLLHPNSKFVFFPRAISSSTSDNNNEDGSVSSSRQNNRQMGYDPSEELFGVDFKPRIISGDSREPRSWFGPNGQYIRELPCPTCRGRGYTSCSNCGIERSRLDCPQCKGKGIMTCLRCLGDCVIWEESIDERPWEKARSSSPFRVKEDDEVDNLEIKFSKRRKSKRIYQSPTPEVGQKISRSLKSLNAKTGLFSKRMKIIHRDPVLHAQRVAAIKKAKGTPAARKHASESMKAFFSNPENREQRSLSMKGIKFYCKNCGQEGHRRHYCPELGTNADRRFRCRGCGGKGHNRRTCPKSKSMVTKGISTRYHKCGICGESGHNSRTCLKPTGVKPSDPGRDSREDGVGKRRYACGFCKKMGHNVRACPSKQVSDTDSCREQEGS</sequence>
<dbReference type="GO" id="GO:0008270">
    <property type="term" value="F:zinc ion binding"/>
    <property type="evidence" value="ECO:0007669"/>
    <property type="project" value="UniProtKB-KW"/>
</dbReference>
<feature type="compositionally biased region" description="Low complexity" evidence="2">
    <location>
        <begin position="7"/>
        <end position="18"/>
    </location>
</feature>
<evidence type="ECO:0000313" key="5">
    <source>
        <dbReference type="Proteomes" id="UP000682877"/>
    </source>
</evidence>
<proteinExistence type="predicted"/>
<dbReference type="GO" id="GO:0005635">
    <property type="term" value="C:nuclear envelope"/>
    <property type="evidence" value="ECO:0007669"/>
    <property type="project" value="TreeGrafter"/>
</dbReference>
<evidence type="ECO:0000256" key="1">
    <source>
        <dbReference type="PROSITE-ProRule" id="PRU00047"/>
    </source>
</evidence>
<feature type="domain" description="CCHC-type" evidence="3">
    <location>
        <begin position="1005"/>
        <end position="1020"/>
    </location>
</feature>
<dbReference type="PROSITE" id="PS50158">
    <property type="entry name" value="ZF_CCHC"/>
    <property type="match status" value="2"/>
</dbReference>
<protein>
    <recommendedName>
        <fullName evidence="3">CCHC-type domain-containing protein</fullName>
    </recommendedName>
</protein>
<feature type="compositionally biased region" description="Polar residues" evidence="2">
    <location>
        <begin position="352"/>
        <end position="372"/>
    </location>
</feature>
<feature type="compositionally biased region" description="Basic and acidic residues" evidence="2">
    <location>
        <begin position="1085"/>
        <end position="1095"/>
    </location>
</feature>
<feature type="region of interest" description="Disordered" evidence="2">
    <location>
        <begin position="1"/>
        <end position="53"/>
    </location>
</feature>